<accession>A0A968KRS0</accession>
<reference evidence="1 2" key="1">
    <citation type="submission" date="2020-03" db="EMBL/GenBank/DDBJ databases">
        <title>Spirochaetal bacteria isolated from arthropods constitute a novel genus Entomospira genus novum within the order Spirochaetales.</title>
        <authorList>
            <person name="Grana-Miraglia L."/>
            <person name="Sikutova S."/>
            <person name="Fingerle V."/>
            <person name="Sing A."/>
            <person name="Castillo-Ramirez S."/>
            <person name="Margos G."/>
            <person name="Rudolf I."/>
        </authorList>
    </citation>
    <scope>NUCLEOTIDE SEQUENCE [LARGE SCALE GENOMIC DNA]</scope>
    <source>
        <strain evidence="1 2">BR193</strain>
    </source>
</reference>
<proteinExistence type="predicted"/>
<sequence length="218" mass="25838">MRKIILILIVLVVISCKYDEDQGNVALEEIFEELDTSLFSIENVVFQFMNTEYVEYGFFSFDLIYNGKGNVYFYNVKQVVYENNTLYYGLVDWQEYMKDLWAMFFRYKNTVTFSFLNHFLAAGKTTGKNYSIMFFIDPEDMRRVDLGDSILLDYNEIMRMNEIVVVFHFLTENQKSKFTFTKENYVVTTAENPGQRIELRSTDIQIIDKRIGAFKQNS</sequence>
<dbReference type="AlphaFoldDB" id="A0A968KRS0"/>
<protein>
    <recommendedName>
        <fullName evidence="3">Lipoprotein</fullName>
    </recommendedName>
</protein>
<dbReference type="RefSeq" id="WP_167700620.1">
    <property type="nucleotide sequence ID" value="NZ_CP118174.1"/>
</dbReference>
<keyword evidence="2" id="KW-1185">Reference proteome</keyword>
<gene>
    <name evidence="1" type="ORF">HCT14_05925</name>
</gene>
<comment type="caution">
    <text evidence="1">The sequence shown here is derived from an EMBL/GenBank/DDBJ whole genome shotgun (WGS) entry which is preliminary data.</text>
</comment>
<evidence type="ECO:0000313" key="1">
    <source>
        <dbReference type="EMBL" id="NIZ41038.1"/>
    </source>
</evidence>
<name>A0A968KRS0_9SPIO</name>
<dbReference type="EMBL" id="JAATLJ010000001">
    <property type="protein sequence ID" value="NIZ41038.1"/>
    <property type="molecule type" value="Genomic_DNA"/>
</dbReference>
<dbReference type="Proteomes" id="UP000711995">
    <property type="component" value="Unassembled WGS sequence"/>
</dbReference>
<evidence type="ECO:0000313" key="2">
    <source>
        <dbReference type="Proteomes" id="UP000711995"/>
    </source>
</evidence>
<dbReference type="PROSITE" id="PS51257">
    <property type="entry name" value="PROKAR_LIPOPROTEIN"/>
    <property type="match status" value="1"/>
</dbReference>
<evidence type="ECO:0008006" key="3">
    <source>
        <dbReference type="Google" id="ProtNLM"/>
    </source>
</evidence>
<organism evidence="1 2">
    <name type="scientific">Entomospira entomophila</name>
    <dbReference type="NCBI Taxonomy" id="2719988"/>
    <lineage>
        <taxon>Bacteria</taxon>
        <taxon>Pseudomonadati</taxon>
        <taxon>Spirochaetota</taxon>
        <taxon>Spirochaetia</taxon>
        <taxon>Spirochaetales</taxon>
        <taxon>Spirochaetaceae</taxon>
        <taxon>Entomospira</taxon>
    </lineage>
</organism>